<dbReference type="GO" id="GO:0005737">
    <property type="term" value="C:cytoplasm"/>
    <property type="evidence" value="ECO:0007669"/>
    <property type="project" value="InterPro"/>
</dbReference>
<reference evidence="2" key="1">
    <citation type="submission" date="2016-10" db="EMBL/GenBank/DDBJ databases">
        <authorList>
            <person name="Varghese N."/>
            <person name="Submissions S."/>
        </authorList>
    </citation>
    <scope>NUCLEOTIDE SEQUENCE [LARGE SCALE GENOMIC DNA]</scope>
    <source>
        <strain evidence="2">DSM 25730</strain>
    </source>
</reference>
<dbReference type="STRING" id="870482.SAMN04487987_11430"/>
<protein>
    <submittedName>
        <fullName evidence="1">5'-nucleotidase</fullName>
    </submittedName>
</protein>
<organism evidence="1 2">
    <name type="scientific">Algibacter pectinivorans</name>
    <dbReference type="NCBI Taxonomy" id="870482"/>
    <lineage>
        <taxon>Bacteria</taxon>
        <taxon>Pseudomonadati</taxon>
        <taxon>Bacteroidota</taxon>
        <taxon>Flavobacteriia</taxon>
        <taxon>Flavobacteriales</taxon>
        <taxon>Flavobacteriaceae</taxon>
        <taxon>Algibacter</taxon>
    </lineage>
</organism>
<evidence type="ECO:0000313" key="2">
    <source>
        <dbReference type="Proteomes" id="UP000199439"/>
    </source>
</evidence>
<dbReference type="EMBL" id="FOMI01000014">
    <property type="protein sequence ID" value="SFD42606.1"/>
    <property type="molecule type" value="Genomic_DNA"/>
</dbReference>
<dbReference type="Pfam" id="PF06189">
    <property type="entry name" value="5-nucleotidase"/>
    <property type="match status" value="1"/>
</dbReference>
<dbReference type="OrthoDB" id="9778569at2"/>
<dbReference type="RefSeq" id="WP_092853913.1">
    <property type="nucleotide sequence ID" value="NZ_FOMI01000014.1"/>
</dbReference>
<keyword evidence="2" id="KW-1185">Reference proteome</keyword>
<dbReference type="InterPro" id="IPR010394">
    <property type="entry name" value="5-nucleotidase"/>
</dbReference>
<gene>
    <name evidence="1" type="ORF">SAMN04487987_11430</name>
</gene>
<sequence>MSSNLNKVLVIGVSSRALFNLEEENLIFERKGIEEYRKHQLKNEDVPLQPGSAFYLIKNILDLNKLSKNKIVEVVVMSKNSPETGMRILNSLKKCELDITRMAFTGGESLNKSLIDGYCLDLFLSKNEIDVQMVIDSGLCAAATILESPLNYQNTDNRVKIAFDADAVLFSEESELRYKTEGMDSFHQFEQENENEPLTEGPFASLIKKLSKIQSEFPERIELSPLRIAIVTARNAPSHLRVIKTLRKWGVYVDEVYFLGGWPKHKILQSFGAQIFFDDQLIHLKDTCEWVPSGKVPYNSESLLRKIV</sequence>
<dbReference type="PANTHER" id="PTHR31367">
    <property type="entry name" value="CYTOSOLIC 5'-NUCLEOTIDASE 1 FAMILY MEMBER"/>
    <property type="match status" value="1"/>
</dbReference>
<dbReference type="GO" id="GO:0009117">
    <property type="term" value="P:nucleotide metabolic process"/>
    <property type="evidence" value="ECO:0007669"/>
    <property type="project" value="InterPro"/>
</dbReference>
<dbReference type="PANTHER" id="PTHR31367:SF5">
    <property type="entry name" value="CYTOSOLIC 5'-NUCLEOTIDASE 1A"/>
    <property type="match status" value="1"/>
</dbReference>
<name>A0A1I1S817_9FLAO</name>
<dbReference type="GO" id="GO:0000287">
    <property type="term" value="F:magnesium ion binding"/>
    <property type="evidence" value="ECO:0007669"/>
    <property type="project" value="InterPro"/>
</dbReference>
<proteinExistence type="predicted"/>
<dbReference type="GO" id="GO:0000166">
    <property type="term" value="F:nucleotide binding"/>
    <property type="evidence" value="ECO:0007669"/>
    <property type="project" value="InterPro"/>
</dbReference>
<dbReference type="AlphaFoldDB" id="A0A1I1S817"/>
<evidence type="ECO:0000313" key="1">
    <source>
        <dbReference type="EMBL" id="SFD42606.1"/>
    </source>
</evidence>
<dbReference type="Proteomes" id="UP000199439">
    <property type="component" value="Unassembled WGS sequence"/>
</dbReference>
<dbReference type="GO" id="GO:0008253">
    <property type="term" value="F:5'-nucleotidase activity"/>
    <property type="evidence" value="ECO:0007669"/>
    <property type="project" value="InterPro"/>
</dbReference>
<accession>A0A1I1S817</accession>